<dbReference type="Proteomes" id="UP000887580">
    <property type="component" value="Unplaced"/>
</dbReference>
<accession>A0AC35F503</accession>
<reference evidence="2" key="1">
    <citation type="submission" date="2022-11" db="UniProtKB">
        <authorList>
            <consortium name="WormBaseParasite"/>
        </authorList>
    </citation>
    <scope>IDENTIFICATION</scope>
</reference>
<organism evidence="1 2">
    <name type="scientific">Panagrolaimus sp. PS1159</name>
    <dbReference type="NCBI Taxonomy" id="55785"/>
    <lineage>
        <taxon>Eukaryota</taxon>
        <taxon>Metazoa</taxon>
        <taxon>Ecdysozoa</taxon>
        <taxon>Nematoda</taxon>
        <taxon>Chromadorea</taxon>
        <taxon>Rhabditida</taxon>
        <taxon>Tylenchina</taxon>
        <taxon>Panagrolaimomorpha</taxon>
        <taxon>Panagrolaimoidea</taxon>
        <taxon>Panagrolaimidae</taxon>
        <taxon>Panagrolaimus</taxon>
    </lineage>
</organism>
<evidence type="ECO:0000313" key="2">
    <source>
        <dbReference type="WBParaSite" id="PS1159_v2.g13897.t1"/>
    </source>
</evidence>
<sequence length="353" mass="39977">MSYHVQPILRECFKNGTEDAEIIEKVLHGIPNDVKAVTNITTFVTLGIGTLATIITIIFIFAVIKAIKNKSVSRKCYILILNRSFGDFFTAFSFALLSILRLSFVEHSKTRSAVLQIFQYIINAATWSEMISYNLLSGIKLYAVAYPLHYRHKFTLKRCIYLASLSWIIFLFIFFLHLCLYIFCEKCGTIAGKIEDATSTGIYLFTIIFFVLTAIFVYRSKNFQDERSKKSKFPFSRFAIMFGVFIFFYSFIIAADIYFSYIQSFLSFCFTTLNQAPISGMQEAIWVLILIRICLDPVINCIIDKKIKASAKLLFGFNSSITAPISNQKNASNNSGPSVQSTNPSNNDPSSAV</sequence>
<dbReference type="WBParaSite" id="PS1159_v2.g13897.t1">
    <property type="protein sequence ID" value="PS1159_v2.g13897.t1"/>
    <property type="gene ID" value="PS1159_v2.g13897"/>
</dbReference>
<proteinExistence type="predicted"/>
<protein>
    <submittedName>
        <fullName evidence="2">G-protein coupled receptors family 1 profile domain-containing protein</fullName>
    </submittedName>
</protein>
<name>A0AC35F503_9BILA</name>
<evidence type="ECO:0000313" key="1">
    <source>
        <dbReference type="Proteomes" id="UP000887580"/>
    </source>
</evidence>